<evidence type="ECO:0000259" key="12">
    <source>
        <dbReference type="SMART" id="SM00199"/>
    </source>
</evidence>
<dbReference type="PANTHER" id="PTHR12015">
    <property type="entry name" value="SMALL INDUCIBLE CYTOKINE A"/>
    <property type="match status" value="1"/>
</dbReference>
<keyword evidence="7" id="KW-1015">Disulfide bond</keyword>
<reference evidence="13" key="1">
    <citation type="submission" date="2025-08" db="UniProtKB">
        <authorList>
            <consortium name="Ensembl"/>
        </authorList>
    </citation>
    <scope>IDENTIFICATION</scope>
</reference>
<evidence type="ECO:0000256" key="2">
    <source>
        <dbReference type="ARBA" id="ARBA00010868"/>
    </source>
</evidence>
<keyword evidence="4" id="KW-0202">Cytokine</keyword>
<dbReference type="InterPro" id="IPR036048">
    <property type="entry name" value="Interleukin_8-like_sf"/>
</dbReference>
<sequence>MALPPLSWLLRLTALGHLIVLLAGQHHGVKKCNITCGKMTSEIPVARLVHYQRNQESCGKRAIILKTMKEKLFCADPQEKWVQKAMEHLDRKAAARAPNGGTFEKQIGVGEPRTSPATRGMDWSEASETKFTSESSSQEAQRAFGTSPELPPVVADSRGTRSPSTSKIPDGGPETTELFNKPAVTTTTSWQSSTAYQPGADLEADGKASEAPSTQAPSTQTPSTPSPVPEDNTGSEGQPGWIKGQDPTPENSLGSKELGPTSAHTDAFVGPGSVSDVFVVPVSSEGVPSTDPLASGSWTPKVKEPIHATVDPQRLGVLITPIPDSQAATRRQAVGLLAFLGLLFCLGVAMFAYQSLQGCPRKMAGDMVEGLRYVPRSCGSNSYVLVPV</sequence>
<dbReference type="GO" id="GO:0061518">
    <property type="term" value="P:microglial cell proliferation"/>
    <property type="evidence" value="ECO:0007669"/>
    <property type="project" value="Ensembl"/>
</dbReference>
<dbReference type="GO" id="GO:0051897">
    <property type="term" value="P:positive regulation of phosphatidylinositol 3-kinase/protein kinase B signal transduction"/>
    <property type="evidence" value="ECO:0007669"/>
    <property type="project" value="Ensembl"/>
</dbReference>
<dbReference type="GO" id="GO:0009986">
    <property type="term" value="C:cell surface"/>
    <property type="evidence" value="ECO:0007669"/>
    <property type="project" value="Ensembl"/>
</dbReference>
<evidence type="ECO:0000256" key="6">
    <source>
        <dbReference type="ARBA" id="ARBA00022729"/>
    </source>
</evidence>
<feature type="transmembrane region" description="Helical" evidence="10">
    <location>
        <begin position="333"/>
        <end position="353"/>
    </location>
</feature>
<dbReference type="GO" id="GO:0043123">
    <property type="term" value="P:positive regulation of canonical NF-kappaB signal transduction"/>
    <property type="evidence" value="ECO:0007669"/>
    <property type="project" value="Ensembl"/>
</dbReference>
<dbReference type="GO" id="GO:0048245">
    <property type="term" value="P:eosinophil chemotaxis"/>
    <property type="evidence" value="ECO:0007669"/>
    <property type="project" value="TreeGrafter"/>
</dbReference>
<evidence type="ECO:0000256" key="1">
    <source>
        <dbReference type="ARBA" id="ARBA00004613"/>
    </source>
</evidence>
<dbReference type="InterPro" id="IPR001811">
    <property type="entry name" value="Chemokine_IL8-like_dom"/>
</dbReference>
<keyword evidence="6 11" id="KW-0732">Signal</keyword>
<dbReference type="GO" id="GO:0002523">
    <property type="term" value="P:leukocyte migration involved in inflammatory response"/>
    <property type="evidence" value="ECO:0007669"/>
    <property type="project" value="Ensembl"/>
</dbReference>
<dbReference type="GO" id="GO:0007155">
    <property type="term" value="P:cell adhesion"/>
    <property type="evidence" value="ECO:0007669"/>
    <property type="project" value="Ensembl"/>
</dbReference>
<evidence type="ECO:0000256" key="10">
    <source>
        <dbReference type="SAM" id="Phobius"/>
    </source>
</evidence>
<dbReference type="GO" id="GO:0043410">
    <property type="term" value="P:positive regulation of MAPK cascade"/>
    <property type="evidence" value="ECO:0007669"/>
    <property type="project" value="Ensembl"/>
</dbReference>
<dbReference type="GO" id="GO:0005886">
    <property type="term" value="C:plasma membrane"/>
    <property type="evidence" value="ECO:0007669"/>
    <property type="project" value="Ensembl"/>
</dbReference>
<dbReference type="GO" id="GO:0045766">
    <property type="term" value="P:positive regulation of angiogenesis"/>
    <property type="evidence" value="ECO:0007669"/>
    <property type="project" value="Ensembl"/>
</dbReference>
<evidence type="ECO:0000256" key="7">
    <source>
        <dbReference type="ARBA" id="ARBA00023157"/>
    </source>
</evidence>
<keyword evidence="5" id="KW-0964">Secreted</keyword>
<keyword evidence="10" id="KW-0812">Transmembrane</keyword>
<dbReference type="FunFam" id="2.40.50.40:FF:000012">
    <property type="entry name" value="C-C motif chemokine"/>
    <property type="match status" value="1"/>
</dbReference>
<dbReference type="GO" id="GO:0033622">
    <property type="term" value="P:integrin activation"/>
    <property type="evidence" value="ECO:0007669"/>
    <property type="project" value="Ensembl"/>
</dbReference>
<proteinExistence type="inferred from homology"/>
<feature type="domain" description="Chemokine interleukin-8-like" evidence="12">
    <location>
        <begin position="29"/>
        <end position="89"/>
    </location>
</feature>
<feature type="chain" id="PRO_5034942183" evidence="11">
    <location>
        <begin position="25"/>
        <end position="388"/>
    </location>
</feature>
<keyword evidence="8" id="KW-0395">Inflammatory response</keyword>
<keyword evidence="10" id="KW-0472">Membrane</keyword>
<protein>
    <submittedName>
        <fullName evidence="13">C-X3-C motif chemokine ligand 1</fullName>
    </submittedName>
</protein>
<dbReference type="Ensembl" id="ENSMMNT00015011414.1">
    <property type="protein sequence ID" value="ENSMMNP00015010419.1"/>
    <property type="gene ID" value="ENSMMNG00015007755.1"/>
</dbReference>
<dbReference type="GO" id="GO:0030593">
    <property type="term" value="P:neutrophil chemotaxis"/>
    <property type="evidence" value="ECO:0007669"/>
    <property type="project" value="Ensembl"/>
</dbReference>
<dbReference type="AlphaFoldDB" id="A0A8C6B719"/>
<dbReference type="GO" id="GO:0042056">
    <property type="term" value="F:chemoattractant activity"/>
    <property type="evidence" value="ECO:0007669"/>
    <property type="project" value="Ensembl"/>
</dbReference>
<dbReference type="GO" id="GO:0051281">
    <property type="term" value="P:positive regulation of release of sequestered calcium ion into cytosol"/>
    <property type="evidence" value="ECO:0007669"/>
    <property type="project" value="Ensembl"/>
</dbReference>
<organism evidence="13 14">
    <name type="scientific">Monodon monoceros</name>
    <name type="common">Narwhal</name>
    <name type="synonym">Ceratodon monodon</name>
    <dbReference type="NCBI Taxonomy" id="40151"/>
    <lineage>
        <taxon>Eukaryota</taxon>
        <taxon>Metazoa</taxon>
        <taxon>Chordata</taxon>
        <taxon>Craniata</taxon>
        <taxon>Vertebrata</taxon>
        <taxon>Euteleostomi</taxon>
        <taxon>Mammalia</taxon>
        <taxon>Eutheria</taxon>
        <taxon>Laurasiatheria</taxon>
        <taxon>Artiodactyla</taxon>
        <taxon>Whippomorpha</taxon>
        <taxon>Cetacea</taxon>
        <taxon>Odontoceti</taxon>
        <taxon>Monodontidae</taxon>
        <taxon>Monodon</taxon>
    </lineage>
</organism>
<evidence type="ECO:0000256" key="9">
    <source>
        <dbReference type="SAM" id="MobiDB-lite"/>
    </source>
</evidence>
<dbReference type="GO" id="GO:0031664">
    <property type="term" value="P:regulation of lipopolysaccharide-mediated signaling pathway"/>
    <property type="evidence" value="ECO:0007669"/>
    <property type="project" value="Ensembl"/>
</dbReference>
<dbReference type="SMART" id="SM00199">
    <property type="entry name" value="SCY"/>
    <property type="match status" value="1"/>
</dbReference>
<evidence type="ECO:0000256" key="5">
    <source>
        <dbReference type="ARBA" id="ARBA00022525"/>
    </source>
</evidence>
<dbReference type="GO" id="GO:0032720">
    <property type="term" value="P:negative regulation of tumor necrosis factor production"/>
    <property type="evidence" value="ECO:0007669"/>
    <property type="project" value="Ensembl"/>
</dbReference>
<dbReference type="GO" id="GO:0032233">
    <property type="term" value="P:positive regulation of actin filament bundle assembly"/>
    <property type="evidence" value="ECO:0007669"/>
    <property type="project" value="Ensembl"/>
</dbReference>
<dbReference type="GO" id="GO:0032914">
    <property type="term" value="P:positive regulation of transforming growth factor beta1 production"/>
    <property type="evidence" value="ECO:0007669"/>
    <property type="project" value="Ensembl"/>
</dbReference>
<feature type="compositionally biased region" description="Polar residues" evidence="9">
    <location>
        <begin position="129"/>
        <end position="140"/>
    </location>
</feature>
<dbReference type="GeneTree" id="ENSGT01130000278316"/>
<accession>A0A8C6B719</accession>
<dbReference type="GO" id="GO:0050729">
    <property type="term" value="P:positive regulation of inflammatory response"/>
    <property type="evidence" value="ECO:0007669"/>
    <property type="project" value="Ensembl"/>
</dbReference>
<dbReference type="InterPro" id="IPR039809">
    <property type="entry name" value="Chemokine_b/g/d"/>
</dbReference>
<dbReference type="GO" id="GO:0030336">
    <property type="term" value="P:negative regulation of cell migration"/>
    <property type="evidence" value="ECO:0007669"/>
    <property type="project" value="Ensembl"/>
</dbReference>
<dbReference type="GO" id="GO:2001240">
    <property type="term" value="P:negative regulation of extrinsic apoptotic signaling pathway in absence of ligand"/>
    <property type="evidence" value="ECO:0007669"/>
    <property type="project" value="Ensembl"/>
</dbReference>
<dbReference type="SUPFAM" id="SSF54117">
    <property type="entry name" value="Interleukin 8-like chemokines"/>
    <property type="match status" value="1"/>
</dbReference>
<gene>
    <name evidence="13" type="primary">CX3CL1</name>
</gene>
<dbReference type="GO" id="GO:0043005">
    <property type="term" value="C:neuron projection"/>
    <property type="evidence" value="ECO:0007669"/>
    <property type="project" value="Ensembl"/>
</dbReference>
<dbReference type="GO" id="GO:0051041">
    <property type="term" value="P:positive regulation of calcium-independent cell-cell adhesion"/>
    <property type="evidence" value="ECO:0007669"/>
    <property type="project" value="Ensembl"/>
</dbReference>
<dbReference type="GO" id="GO:0070098">
    <property type="term" value="P:chemokine-mediated signaling pathway"/>
    <property type="evidence" value="ECO:0007669"/>
    <property type="project" value="Ensembl"/>
</dbReference>
<dbReference type="GO" id="GO:0061844">
    <property type="term" value="P:antimicrobial humoral immune response mediated by antimicrobial peptide"/>
    <property type="evidence" value="ECO:0007669"/>
    <property type="project" value="TreeGrafter"/>
</dbReference>
<dbReference type="GO" id="GO:0110091">
    <property type="term" value="P:negative regulation of hippocampal neuron apoptotic process"/>
    <property type="evidence" value="ECO:0007669"/>
    <property type="project" value="Ensembl"/>
</dbReference>
<dbReference type="GO" id="GO:0008284">
    <property type="term" value="P:positive regulation of cell population proliferation"/>
    <property type="evidence" value="ECO:0007669"/>
    <property type="project" value="Ensembl"/>
</dbReference>
<dbReference type="PANTHER" id="PTHR12015:SF92">
    <property type="entry name" value="FRACTALKINE"/>
    <property type="match status" value="1"/>
</dbReference>
<name>A0A8C6B719_MONMO</name>
<feature type="compositionally biased region" description="Polar residues" evidence="9">
    <location>
        <begin position="183"/>
        <end position="196"/>
    </location>
</feature>
<evidence type="ECO:0000313" key="13">
    <source>
        <dbReference type="Ensembl" id="ENSMMNP00015010419.1"/>
    </source>
</evidence>
<dbReference type="GO" id="GO:0043025">
    <property type="term" value="C:neuronal cell body"/>
    <property type="evidence" value="ECO:0007669"/>
    <property type="project" value="Ensembl"/>
</dbReference>
<dbReference type="Pfam" id="PF00048">
    <property type="entry name" value="IL8"/>
    <property type="match status" value="1"/>
</dbReference>
<dbReference type="GO" id="GO:0048020">
    <property type="term" value="F:CCR chemokine receptor binding"/>
    <property type="evidence" value="ECO:0007669"/>
    <property type="project" value="TreeGrafter"/>
</dbReference>
<dbReference type="GO" id="GO:0005615">
    <property type="term" value="C:extracellular space"/>
    <property type="evidence" value="ECO:0007669"/>
    <property type="project" value="UniProtKB-KW"/>
</dbReference>
<comment type="similarity">
    <text evidence="2">Belongs to the intercrine beta (chemokine CC) family.</text>
</comment>
<dbReference type="GO" id="GO:0008009">
    <property type="term" value="F:chemokine activity"/>
    <property type="evidence" value="ECO:0007669"/>
    <property type="project" value="Ensembl"/>
</dbReference>
<feature type="region of interest" description="Disordered" evidence="9">
    <location>
        <begin position="93"/>
        <end position="267"/>
    </location>
</feature>
<dbReference type="Gene3D" id="2.40.50.40">
    <property type="match status" value="1"/>
</dbReference>
<dbReference type="GO" id="GO:0048246">
    <property type="term" value="P:macrophage chemotaxis"/>
    <property type="evidence" value="ECO:0007669"/>
    <property type="project" value="Ensembl"/>
</dbReference>
<evidence type="ECO:0000313" key="14">
    <source>
        <dbReference type="Proteomes" id="UP000694561"/>
    </source>
</evidence>
<keyword evidence="3" id="KW-0145">Chemotaxis</keyword>
<dbReference type="GO" id="GO:0060055">
    <property type="term" value="P:angiogenesis involved in wound healing"/>
    <property type="evidence" value="ECO:0007669"/>
    <property type="project" value="Ensembl"/>
</dbReference>
<evidence type="ECO:0000256" key="8">
    <source>
        <dbReference type="ARBA" id="ARBA00023198"/>
    </source>
</evidence>
<dbReference type="PRINTS" id="PR01721">
    <property type="entry name" value="FRACTALKINE"/>
</dbReference>
<reference evidence="13" key="2">
    <citation type="submission" date="2025-09" db="UniProtKB">
        <authorList>
            <consortium name="Ensembl"/>
        </authorList>
    </citation>
    <scope>IDENTIFICATION</scope>
</reference>
<dbReference type="Proteomes" id="UP000694561">
    <property type="component" value="Unplaced"/>
</dbReference>
<dbReference type="GO" id="GO:0005178">
    <property type="term" value="F:integrin binding"/>
    <property type="evidence" value="ECO:0007669"/>
    <property type="project" value="Ensembl"/>
</dbReference>
<keyword evidence="10" id="KW-1133">Transmembrane helix</keyword>
<dbReference type="GO" id="GO:1904141">
    <property type="term" value="P:positive regulation of microglial cell migration"/>
    <property type="evidence" value="ECO:0007669"/>
    <property type="project" value="Ensembl"/>
</dbReference>
<evidence type="ECO:0000256" key="4">
    <source>
        <dbReference type="ARBA" id="ARBA00022514"/>
    </source>
</evidence>
<feature type="signal peptide" evidence="11">
    <location>
        <begin position="1"/>
        <end position="24"/>
    </location>
</feature>
<feature type="compositionally biased region" description="Low complexity" evidence="9">
    <location>
        <begin position="211"/>
        <end position="223"/>
    </location>
</feature>
<dbReference type="GO" id="GO:0045237">
    <property type="term" value="F:CXCR1 chemokine receptor binding"/>
    <property type="evidence" value="ECO:0007669"/>
    <property type="project" value="Ensembl"/>
</dbReference>
<dbReference type="GO" id="GO:0097192">
    <property type="term" value="P:extrinsic apoptotic signaling pathway in absence of ligand"/>
    <property type="evidence" value="ECO:0007669"/>
    <property type="project" value="Ensembl"/>
</dbReference>
<evidence type="ECO:0000256" key="3">
    <source>
        <dbReference type="ARBA" id="ARBA00022500"/>
    </source>
</evidence>
<dbReference type="GO" id="GO:0031737">
    <property type="term" value="F:CX3C chemokine receptor binding"/>
    <property type="evidence" value="ECO:0007669"/>
    <property type="project" value="Ensembl"/>
</dbReference>
<comment type="subcellular location">
    <subcellularLocation>
        <location evidence="1">Secreted</location>
    </subcellularLocation>
</comment>
<evidence type="ECO:0000256" key="11">
    <source>
        <dbReference type="SAM" id="SignalP"/>
    </source>
</evidence>
<dbReference type="GO" id="GO:0048247">
    <property type="term" value="P:lymphocyte chemotaxis"/>
    <property type="evidence" value="ECO:0007669"/>
    <property type="project" value="Ensembl"/>
</dbReference>
<keyword evidence="14" id="KW-1185">Reference proteome</keyword>